<organism evidence="1 2">
    <name type="scientific">Phytohabitans aurantiacus</name>
    <dbReference type="NCBI Taxonomy" id="3016789"/>
    <lineage>
        <taxon>Bacteria</taxon>
        <taxon>Bacillati</taxon>
        <taxon>Actinomycetota</taxon>
        <taxon>Actinomycetes</taxon>
        <taxon>Micromonosporales</taxon>
        <taxon>Micromonosporaceae</taxon>
    </lineage>
</organism>
<accession>A0ABQ5QW41</accession>
<evidence type="ECO:0000313" key="1">
    <source>
        <dbReference type="EMBL" id="GLH98116.1"/>
    </source>
</evidence>
<proteinExistence type="predicted"/>
<protein>
    <submittedName>
        <fullName evidence="1">Uncharacterized protein</fullName>
    </submittedName>
</protein>
<gene>
    <name evidence="1" type="ORF">Pa4123_33910</name>
</gene>
<keyword evidence="2" id="KW-1185">Reference proteome</keyword>
<evidence type="ECO:0000313" key="2">
    <source>
        <dbReference type="Proteomes" id="UP001144280"/>
    </source>
</evidence>
<reference evidence="1" key="1">
    <citation type="submission" date="2022-12" db="EMBL/GenBank/DDBJ databases">
        <title>New Phytohabitans aurantiacus sp. RD004123 nov., an actinomycete isolated from soil.</title>
        <authorList>
            <person name="Triningsih D.W."/>
            <person name="Harunari E."/>
            <person name="Igarashi Y."/>
        </authorList>
    </citation>
    <scope>NUCLEOTIDE SEQUENCE</scope>
    <source>
        <strain evidence="1">RD004123</strain>
    </source>
</reference>
<dbReference type="EMBL" id="BSDI01000014">
    <property type="protein sequence ID" value="GLH98116.1"/>
    <property type="molecule type" value="Genomic_DNA"/>
</dbReference>
<sequence length="83" mass="8441">MLGVVSRLGDRLLQRLVPKTTASACGDASVQAEWFVACYCGDAGSPPPGSSFPCRWIGKICGTCGGTSYCGKCGEAVGGNCCT</sequence>
<dbReference type="Proteomes" id="UP001144280">
    <property type="component" value="Unassembled WGS sequence"/>
</dbReference>
<name>A0ABQ5QW41_9ACTN</name>
<comment type="caution">
    <text evidence="1">The sequence shown here is derived from an EMBL/GenBank/DDBJ whole genome shotgun (WGS) entry which is preliminary data.</text>
</comment>